<dbReference type="HOGENOM" id="CLU_971106_0_0_1"/>
<reference evidence="2 3" key="1">
    <citation type="journal article" date="2007" name="Proc. Natl. Acad. Sci. U.S.A.">
        <title>The tiny eukaryote Ostreococcus provides genomic insights into the paradox of plankton speciation.</title>
        <authorList>
            <person name="Palenik B."/>
            <person name="Grimwood J."/>
            <person name="Aerts A."/>
            <person name="Rouze P."/>
            <person name="Salamov A."/>
            <person name="Putnam N."/>
            <person name="Dupont C."/>
            <person name="Jorgensen R."/>
            <person name="Derelle E."/>
            <person name="Rombauts S."/>
            <person name="Zhou K."/>
            <person name="Otillar R."/>
            <person name="Merchant S.S."/>
            <person name="Podell S."/>
            <person name="Gaasterland T."/>
            <person name="Napoli C."/>
            <person name="Gendler K."/>
            <person name="Manuell A."/>
            <person name="Tai V."/>
            <person name="Vallon O."/>
            <person name="Piganeau G."/>
            <person name="Jancek S."/>
            <person name="Heijde M."/>
            <person name="Jabbari K."/>
            <person name="Bowler C."/>
            <person name="Lohr M."/>
            <person name="Robbens S."/>
            <person name="Werner G."/>
            <person name="Dubchak I."/>
            <person name="Pazour G.J."/>
            <person name="Ren Q."/>
            <person name="Paulsen I."/>
            <person name="Delwiche C."/>
            <person name="Schmutz J."/>
            <person name="Rokhsar D."/>
            <person name="Van de Peer Y."/>
            <person name="Moreau H."/>
            <person name="Grigoriev I.V."/>
        </authorList>
    </citation>
    <scope>NUCLEOTIDE SEQUENCE [LARGE SCALE GENOMIC DNA]</scope>
    <source>
        <strain evidence="2 3">CCE9901</strain>
    </source>
</reference>
<organism evidence="2 3">
    <name type="scientific">Ostreococcus lucimarinus (strain CCE9901)</name>
    <dbReference type="NCBI Taxonomy" id="436017"/>
    <lineage>
        <taxon>Eukaryota</taxon>
        <taxon>Viridiplantae</taxon>
        <taxon>Chlorophyta</taxon>
        <taxon>Mamiellophyceae</taxon>
        <taxon>Mamiellales</taxon>
        <taxon>Bathycoccaceae</taxon>
        <taxon>Ostreococcus</taxon>
    </lineage>
</organism>
<evidence type="ECO:0000256" key="1">
    <source>
        <dbReference type="SAM" id="Phobius"/>
    </source>
</evidence>
<name>A4S4U9_OSTLU</name>
<evidence type="ECO:0000313" key="3">
    <source>
        <dbReference type="Proteomes" id="UP000001568"/>
    </source>
</evidence>
<dbReference type="GeneID" id="5004508"/>
<feature type="transmembrane region" description="Helical" evidence="1">
    <location>
        <begin position="234"/>
        <end position="259"/>
    </location>
</feature>
<accession>A4S4U9</accession>
<evidence type="ECO:0000313" key="2">
    <source>
        <dbReference type="EMBL" id="ABO98793.1"/>
    </source>
</evidence>
<keyword evidence="3" id="KW-1185">Reference proteome</keyword>
<keyword evidence="1" id="KW-0812">Transmembrane</keyword>
<keyword evidence="1" id="KW-1133">Transmembrane helix</keyword>
<proteinExistence type="predicted"/>
<protein>
    <submittedName>
        <fullName evidence="2">Uncharacterized protein</fullName>
    </submittedName>
</protein>
<gene>
    <name evidence="2" type="ORF">OSTLU_25248</name>
</gene>
<dbReference type="Gramene" id="ABO98793">
    <property type="protein sequence ID" value="ABO98793"/>
    <property type="gene ID" value="OSTLU_25248"/>
</dbReference>
<dbReference type="KEGG" id="olu:OSTLU_25248"/>
<sequence length="287" mass="31766">MNRCRRGDMCLRHPARLCAAVAVAIFDWRLVLVESYPTELRLDARCEGGMARVHPTRRAAGHGAPIDATNTSVLLSWANHTDVEDAQYDENEPTRQIPAAWTFPPGKREYCDGCRLGLAASHEDPNSMMLITASAGSFHDQGVLLNGNVNRPATACSGRRMYTTRKATVHNLIWCAPEKSASIETVEFHITASGGASMPFKRYVFVLQRNITLEPDEDLHGALCFASERSPQNSYFSCLTLVYVTLGLLATTMVSVWAVSTRARRSRCRYSALGAEALDREIEMPQT</sequence>
<dbReference type="RefSeq" id="XP_001420500.1">
    <property type="nucleotide sequence ID" value="XM_001420463.1"/>
</dbReference>
<dbReference type="AlphaFoldDB" id="A4S4U9"/>
<dbReference type="Proteomes" id="UP000001568">
    <property type="component" value="Chromosome 11"/>
</dbReference>
<dbReference type="EMBL" id="CP000591">
    <property type="protein sequence ID" value="ABO98793.1"/>
    <property type="molecule type" value="Genomic_DNA"/>
</dbReference>
<keyword evidence="1" id="KW-0472">Membrane</keyword>